<evidence type="ECO:0000313" key="2">
    <source>
        <dbReference type="Proteomes" id="UP000265520"/>
    </source>
</evidence>
<protein>
    <submittedName>
        <fullName evidence="1">Uncharacterized protein</fullName>
    </submittedName>
</protein>
<dbReference type="EMBL" id="LXQA010449066">
    <property type="protein sequence ID" value="MCI52557.1"/>
    <property type="molecule type" value="Genomic_DNA"/>
</dbReference>
<organism evidence="1 2">
    <name type="scientific">Trifolium medium</name>
    <dbReference type="NCBI Taxonomy" id="97028"/>
    <lineage>
        <taxon>Eukaryota</taxon>
        <taxon>Viridiplantae</taxon>
        <taxon>Streptophyta</taxon>
        <taxon>Embryophyta</taxon>
        <taxon>Tracheophyta</taxon>
        <taxon>Spermatophyta</taxon>
        <taxon>Magnoliopsida</taxon>
        <taxon>eudicotyledons</taxon>
        <taxon>Gunneridae</taxon>
        <taxon>Pentapetalae</taxon>
        <taxon>rosids</taxon>
        <taxon>fabids</taxon>
        <taxon>Fabales</taxon>
        <taxon>Fabaceae</taxon>
        <taxon>Papilionoideae</taxon>
        <taxon>50 kb inversion clade</taxon>
        <taxon>NPAAA clade</taxon>
        <taxon>Hologalegina</taxon>
        <taxon>IRL clade</taxon>
        <taxon>Trifolieae</taxon>
        <taxon>Trifolium</taxon>
    </lineage>
</organism>
<feature type="non-terminal residue" evidence="1">
    <location>
        <position position="1"/>
    </location>
</feature>
<comment type="caution">
    <text evidence="1">The sequence shown here is derived from an EMBL/GenBank/DDBJ whole genome shotgun (WGS) entry which is preliminary data.</text>
</comment>
<evidence type="ECO:0000313" key="1">
    <source>
        <dbReference type="EMBL" id="MCI52557.1"/>
    </source>
</evidence>
<reference evidence="1 2" key="1">
    <citation type="journal article" date="2018" name="Front. Plant Sci.">
        <title>Red Clover (Trifolium pratense) and Zigzag Clover (T. medium) - A Picture of Genomic Similarities and Differences.</title>
        <authorList>
            <person name="Dluhosova J."/>
            <person name="Istvanek J."/>
            <person name="Nedelnik J."/>
            <person name="Repkova J."/>
        </authorList>
    </citation>
    <scope>NUCLEOTIDE SEQUENCE [LARGE SCALE GENOMIC DNA]</scope>
    <source>
        <strain evidence="2">cv. 10/8</strain>
        <tissue evidence="1">Leaf</tissue>
    </source>
</reference>
<dbReference type="AlphaFoldDB" id="A0A392SVT9"/>
<proteinExistence type="predicted"/>
<keyword evidence="2" id="KW-1185">Reference proteome</keyword>
<sequence>CGLRVKRVGPRTLARIPSSTGEVAFSTLRNFDSLPVWEIAEHDGAGNVS</sequence>
<accession>A0A392SVT9</accession>
<name>A0A392SVT9_9FABA</name>
<dbReference type="Proteomes" id="UP000265520">
    <property type="component" value="Unassembled WGS sequence"/>
</dbReference>